<protein>
    <submittedName>
        <fullName evidence="1">Uncharacterized protein</fullName>
    </submittedName>
</protein>
<dbReference type="SUPFAM" id="SSF50978">
    <property type="entry name" value="WD40 repeat-like"/>
    <property type="match status" value="1"/>
</dbReference>
<dbReference type="Proteomes" id="UP000253551">
    <property type="component" value="Unassembled WGS sequence"/>
</dbReference>
<dbReference type="EMBL" id="PJQM01000312">
    <property type="protein sequence ID" value="RCI05749.1"/>
    <property type="molecule type" value="Genomic_DNA"/>
</dbReference>
<gene>
    <name evidence="1" type="ORF">CU098_012765</name>
</gene>
<sequence length="353" mass="39128">MSTCIHKLWSTKLSDSVNCLTVGKPFLKDSSEENDILIGTTAGRVLILNQTKAVECLLETKGGSIQAIRLHDLTGYGTLDLAVGDCDGVVTLFSKQKILSKREVGSAITDIVIDNDLVGGCEIIAGDMSGMISSFQQHDALWKINIAEESSKLALLGTKGRRSPSIRCMLATVLKDRFNLDMACLLVCDGWPFVHFIQHGERTMSLRTPTVIQSICSGNFIDSNSLRKFQPGEKSRISQEKLNDPQVLLAGKDGYVYIMINFEIFQWIKVGFIITNILRWRPSNIKEEETDLLVCTGHSNEVLVFQNGEKVSVISTSDWPHAVTLGDVNADGRDELILGLLNQTIDVYEYRQQ</sequence>
<comment type="caution">
    <text evidence="1">The sequence shown here is derived from an EMBL/GenBank/DDBJ whole genome shotgun (WGS) entry which is preliminary data.</text>
</comment>
<dbReference type="AlphaFoldDB" id="A0A367KU73"/>
<name>A0A367KU73_RHIST</name>
<dbReference type="InterPro" id="IPR036322">
    <property type="entry name" value="WD40_repeat_dom_sf"/>
</dbReference>
<evidence type="ECO:0000313" key="2">
    <source>
        <dbReference type="Proteomes" id="UP000253551"/>
    </source>
</evidence>
<organism evidence="1 2">
    <name type="scientific">Rhizopus stolonifer</name>
    <name type="common">Rhizopus nigricans</name>
    <dbReference type="NCBI Taxonomy" id="4846"/>
    <lineage>
        <taxon>Eukaryota</taxon>
        <taxon>Fungi</taxon>
        <taxon>Fungi incertae sedis</taxon>
        <taxon>Mucoromycota</taxon>
        <taxon>Mucoromycotina</taxon>
        <taxon>Mucoromycetes</taxon>
        <taxon>Mucorales</taxon>
        <taxon>Mucorineae</taxon>
        <taxon>Rhizopodaceae</taxon>
        <taxon>Rhizopus</taxon>
    </lineage>
</organism>
<keyword evidence="2" id="KW-1185">Reference proteome</keyword>
<evidence type="ECO:0000313" key="1">
    <source>
        <dbReference type="EMBL" id="RCI05749.1"/>
    </source>
</evidence>
<proteinExistence type="predicted"/>
<dbReference type="OrthoDB" id="2123049at2759"/>
<reference evidence="1 2" key="1">
    <citation type="journal article" date="2018" name="G3 (Bethesda)">
        <title>Phylogenetic and Phylogenomic Definition of Rhizopus Species.</title>
        <authorList>
            <person name="Gryganskyi A.P."/>
            <person name="Golan J."/>
            <person name="Dolatabadi S."/>
            <person name="Mondo S."/>
            <person name="Robb S."/>
            <person name="Idnurm A."/>
            <person name="Muszewska A."/>
            <person name="Steczkiewicz K."/>
            <person name="Masonjones S."/>
            <person name="Liao H.L."/>
            <person name="Gajdeczka M.T."/>
            <person name="Anike F."/>
            <person name="Vuek A."/>
            <person name="Anishchenko I.M."/>
            <person name="Voigt K."/>
            <person name="de Hoog G.S."/>
            <person name="Smith M.E."/>
            <person name="Heitman J."/>
            <person name="Vilgalys R."/>
            <person name="Stajich J.E."/>
        </authorList>
    </citation>
    <scope>NUCLEOTIDE SEQUENCE [LARGE SCALE GENOMIC DNA]</scope>
    <source>
        <strain evidence="1 2">LSU 92-RS-03</strain>
    </source>
</reference>
<accession>A0A367KU73</accession>